<dbReference type="FunFam" id="3.40.50.300:FF:000356">
    <property type="entry name" value="DNA repair protein RecN"/>
    <property type="match status" value="1"/>
</dbReference>
<dbReference type="RefSeq" id="WP_126780637.1">
    <property type="nucleotide sequence ID" value="NZ_NGJU01000014.1"/>
</dbReference>
<evidence type="ECO:0000256" key="3">
    <source>
        <dbReference type="ARBA" id="ARBA00021315"/>
    </source>
</evidence>
<evidence type="ECO:0000256" key="4">
    <source>
        <dbReference type="ARBA" id="ARBA00022741"/>
    </source>
</evidence>
<dbReference type="InterPro" id="IPR027417">
    <property type="entry name" value="P-loop_NTPase"/>
</dbReference>
<gene>
    <name evidence="12" type="ORF">CBF35_09860</name>
</gene>
<name>A0A429ZLF8_9ENTE</name>
<dbReference type="AlphaFoldDB" id="A0A429ZLF8"/>
<dbReference type="GO" id="GO:0006281">
    <property type="term" value="P:DNA repair"/>
    <property type="evidence" value="ECO:0007669"/>
    <property type="project" value="UniProtKB-KW"/>
</dbReference>
<dbReference type="SUPFAM" id="SSF52540">
    <property type="entry name" value="P-loop containing nucleoside triphosphate hydrolases"/>
    <property type="match status" value="2"/>
</dbReference>
<dbReference type="PANTHER" id="PTHR11059">
    <property type="entry name" value="DNA REPAIR PROTEIN RECN"/>
    <property type="match status" value="1"/>
</dbReference>
<dbReference type="NCBIfam" id="TIGR00634">
    <property type="entry name" value="recN"/>
    <property type="match status" value="1"/>
</dbReference>
<evidence type="ECO:0000256" key="2">
    <source>
        <dbReference type="ARBA" id="ARBA00009441"/>
    </source>
</evidence>
<comment type="function">
    <text evidence="1 9">May be involved in recombinational repair of damaged DNA.</text>
</comment>
<feature type="domain" description="RecF/RecN/SMC N-terminal" evidence="11">
    <location>
        <begin position="1"/>
        <end position="510"/>
    </location>
</feature>
<evidence type="ECO:0000256" key="5">
    <source>
        <dbReference type="ARBA" id="ARBA00022763"/>
    </source>
</evidence>
<keyword evidence="4" id="KW-0547">Nucleotide-binding</keyword>
<evidence type="ECO:0000313" key="13">
    <source>
        <dbReference type="Proteomes" id="UP000287239"/>
    </source>
</evidence>
<evidence type="ECO:0000313" key="12">
    <source>
        <dbReference type="EMBL" id="RST94547.1"/>
    </source>
</evidence>
<evidence type="ECO:0000256" key="7">
    <source>
        <dbReference type="ARBA" id="ARBA00023204"/>
    </source>
</evidence>
<dbReference type="CDD" id="cd03241">
    <property type="entry name" value="ABC_RecN"/>
    <property type="match status" value="2"/>
</dbReference>
<evidence type="ECO:0000256" key="8">
    <source>
        <dbReference type="ARBA" id="ARBA00033408"/>
    </source>
</evidence>
<keyword evidence="6" id="KW-0067">ATP-binding</keyword>
<dbReference type="EMBL" id="NGJU01000014">
    <property type="protein sequence ID" value="RST94547.1"/>
    <property type="molecule type" value="Genomic_DNA"/>
</dbReference>
<protein>
    <recommendedName>
        <fullName evidence="3 9">DNA repair protein RecN</fullName>
    </recommendedName>
    <alternativeName>
        <fullName evidence="8 9">Recombination protein N</fullName>
    </alternativeName>
</protein>
<reference evidence="12 13" key="1">
    <citation type="submission" date="2017-05" db="EMBL/GenBank/DDBJ databases">
        <title>Vagococcus spp. assemblies.</title>
        <authorList>
            <person name="Gulvik C.A."/>
        </authorList>
    </citation>
    <scope>NUCLEOTIDE SEQUENCE [LARGE SCALE GENOMIC DNA]</scope>
    <source>
        <strain evidence="12 13">NCFB 2777</strain>
    </source>
</reference>
<dbReference type="Proteomes" id="UP000287239">
    <property type="component" value="Unassembled WGS sequence"/>
</dbReference>
<evidence type="ECO:0000256" key="10">
    <source>
        <dbReference type="SAM" id="Coils"/>
    </source>
</evidence>
<keyword evidence="13" id="KW-1185">Reference proteome</keyword>
<dbReference type="GO" id="GO:0006310">
    <property type="term" value="P:DNA recombination"/>
    <property type="evidence" value="ECO:0007669"/>
    <property type="project" value="InterPro"/>
</dbReference>
<dbReference type="PANTHER" id="PTHR11059:SF0">
    <property type="entry name" value="DNA REPAIR PROTEIN RECN"/>
    <property type="match status" value="1"/>
</dbReference>
<keyword evidence="7 9" id="KW-0234">DNA repair</keyword>
<dbReference type="PIRSF" id="PIRSF003128">
    <property type="entry name" value="RecN"/>
    <property type="match status" value="1"/>
</dbReference>
<dbReference type="GO" id="GO:0005524">
    <property type="term" value="F:ATP binding"/>
    <property type="evidence" value="ECO:0007669"/>
    <property type="project" value="UniProtKB-KW"/>
</dbReference>
<dbReference type="InterPro" id="IPR003395">
    <property type="entry name" value="RecF/RecN/SMC_N"/>
</dbReference>
<dbReference type="NCBIfam" id="NF008121">
    <property type="entry name" value="PRK10869.1"/>
    <property type="match status" value="1"/>
</dbReference>
<keyword evidence="5 9" id="KW-0227">DNA damage</keyword>
<feature type="coiled-coil region" evidence="10">
    <location>
        <begin position="324"/>
        <end position="358"/>
    </location>
</feature>
<dbReference type="GeneID" id="98568676"/>
<dbReference type="Gene3D" id="3.40.50.300">
    <property type="entry name" value="P-loop containing nucleotide triphosphate hydrolases"/>
    <property type="match status" value="2"/>
</dbReference>
<dbReference type="Pfam" id="PF02463">
    <property type="entry name" value="SMC_N"/>
    <property type="match status" value="1"/>
</dbReference>
<keyword evidence="10" id="KW-0175">Coiled coil</keyword>
<dbReference type="FunFam" id="3.40.50.300:FF:000319">
    <property type="entry name" value="DNA repair protein RecN"/>
    <property type="match status" value="1"/>
</dbReference>
<dbReference type="OrthoDB" id="9806954at2"/>
<evidence type="ECO:0000259" key="11">
    <source>
        <dbReference type="Pfam" id="PF02463"/>
    </source>
</evidence>
<evidence type="ECO:0000256" key="9">
    <source>
        <dbReference type="PIRNR" id="PIRNR003128"/>
    </source>
</evidence>
<comment type="similarity">
    <text evidence="2 9">Belongs to the RecN family.</text>
</comment>
<evidence type="ECO:0000256" key="6">
    <source>
        <dbReference type="ARBA" id="ARBA00022840"/>
    </source>
</evidence>
<evidence type="ECO:0000256" key="1">
    <source>
        <dbReference type="ARBA" id="ARBA00003618"/>
    </source>
</evidence>
<proteinExistence type="inferred from homology"/>
<dbReference type="GO" id="GO:0009432">
    <property type="term" value="P:SOS response"/>
    <property type="evidence" value="ECO:0007669"/>
    <property type="project" value="TreeGrafter"/>
</dbReference>
<comment type="caution">
    <text evidence="12">The sequence shown here is derived from an EMBL/GenBank/DDBJ whole genome shotgun (WGS) entry which is preliminary data.</text>
</comment>
<sequence>MLQELSIQNFAIISNLDVSFKEGMTVLTGETGAGKSIIIDAVGLLVGGRGSSDYIRQGAQKCTLQGQFSVTLNPNLSRLLTELAIELDDNVLIVSREIHRSGKNACRINGTLINTGKLREIGTYLVDIHGQNEHQELMHADSHLNLVDQFGGEELKRLLVNYQLAYNQYRQTLQQIKAKRTNEKAFVQRLDMLKFQCDEIASGELTVGEEVTLIEERNRLSNFQKIADALSNSYEAIVGGEDSSLDRVGMGMNELIEIEDIDTEYSDISEVLKNSYYQLQEVSSTISRSLDALEMDEGRLDEVETRLAVIRQLKRKYGETEEIILAYYEEISEELAAADQLENRSEHLEQLLGEQKTVLDIESQKLTSKRKQISKKLEQAILGQLKELYMDKTEFEVRFAESGSDNYSETGVDQLEFYITTNPGEPLKPLVKVVSGGELSRVMLALKTIFSQSQGITSIVFDEVDTGVSGRVAQAIANKIHQVAENSQVLCITHLPQVAAVADIQYFIEKTVTNQRTETSLRQLDAEERVLEVARMLSGDAITTLTKEHARELLQLAKK</sequence>
<accession>A0A429ZLF8</accession>
<dbReference type="InterPro" id="IPR004604">
    <property type="entry name" value="DNA_recomb/repair_RecN"/>
</dbReference>
<dbReference type="GO" id="GO:0043590">
    <property type="term" value="C:bacterial nucleoid"/>
    <property type="evidence" value="ECO:0007669"/>
    <property type="project" value="TreeGrafter"/>
</dbReference>
<organism evidence="12 13">
    <name type="scientific">Vagococcus salmoninarum</name>
    <dbReference type="NCBI Taxonomy" id="2739"/>
    <lineage>
        <taxon>Bacteria</taxon>
        <taxon>Bacillati</taxon>
        <taxon>Bacillota</taxon>
        <taxon>Bacilli</taxon>
        <taxon>Lactobacillales</taxon>
        <taxon>Enterococcaceae</taxon>
        <taxon>Vagococcus</taxon>
    </lineage>
</organism>